<dbReference type="SUPFAM" id="SSF57850">
    <property type="entry name" value="RING/U-box"/>
    <property type="match status" value="1"/>
</dbReference>
<dbReference type="InterPro" id="IPR013083">
    <property type="entry name" value="Znf_RING/FYVE/PHD"/>
</dbReference>
<keyword evidence="5" id="KW-1185">Reference proteome</keyword>
<gene>
    <name evidence="4" type="ORF">CC86DRAFT_402584</name>
</gene>
<sequence>MSQTTCLPPAFTSKDDFFARGLVETSLEEPLDCSICREPLVITTTPTAPIPASQQPRVNSTCLPRFSISQATDTNCMDPALQGYAINNQAAEVDLSSQDSTSTQPTPETPIQIAPCAHIFGSTCLHTWFSTTSSNRCPICNTMLFPERHIHLAFREPTRAMRADFADIVERVLVDPATACSIREDLMGEWTRVLMRELAVEIHRSRGWEVTWEYVDVDAEGRVFEDGDGEGSGEESDGEDEEDEMDSGSEYEEEDESDGDDMEN</sequence>
<dbReference type="InterPro" id="IPR001841">
    <property type="entry name" value="Znf_RING"/>
</dbReference>
<dbReference type="GO" id="GO:0051603">
    <property type="term" value="P:proteolysis involved in protein catabolic process"/>
    <property type="evidence" value="ECO:0007669"/>
    <property type="project" value="UniProtKB-ARBA"/>
</dbReference>
<keyword evidence="1" id="KW-0863">Zinc-finger</keyword>
<evidence type="ECO:0000256" key="2">
    <source>
        <dbReference type="SAM" id="MobiDB-lite"/>
    </source>
</evidence>
<dbReference type="OrthoDB" id="8062037at2759"/>
<feature type="domain" description="RING-type" evidence="3">
    <location>
        <begin position="115"/>
        <end position="141"/>
    </location>
</feature>
<reference evidence="4" key="1">
    <citation type="journal article" date="2020" name="Stud. Mycol.">
        <title>101 Dothideomycetes genomes: a test case for predicting lifestyles and emergence of pathogens.</title>
        <authorList>
            <person name="Haridas S."/>
            <person name="Albert R."/>
            <person name="Binder M."/>
            <person name="Bloem J."/>
            <person name="Labutti K."/>
            <person name="Salamov A."/>
            <person name="Andreopoulos B."/>
            <person name="Baker S."/>
            <person name="Barry K."/>
            <person name="Bills G."/>
            <person name="Bluhm B."/>
            <person name="Cannon C."/>
            <person name="Castanera R."/>
            <person name="Culley D."/>
            <person name="Daum C."/>
            <person name="Ezra D."/>
            <person name="Gonzalez J."/>
            <person name="Henrissat B."/>
            <person name="Kuo A."/>
            <person name="Liang C."/>
            <person name="Lipzen A."/>
            <person name="Lutzoni F."/>
            <person name="Magnuson J."/>
            <person name="Mondo S."/>
            <person name="Nolan M."/>
            <person name="Ohm R."/>
            <person name="Pangilinan J."/>
            <person name="Park H.-J."/>
            <person name="Ramirez L."/>
            <person name="Alfaro M."/>
            <person name="Sun H."/>
            <person name="Tritt A."/>
            <person name="Yoshinaga Y."/>
            <person name="Zwiers L.-H."/>
            <person name="Turgeon B."/>
            <person name="Goodwin S."/>
            <person name="Spatafora J."/>
            <person name="Crous P."/>
            <person name="Grigoriev I."/>
        </authorList>
    </citation>
    <scope>NUCLEOTIDE SEQUENCE</scope>
    <source>
        <strain evidence="4">CBS 113818</strain>
    </source>
</reference>
<dbReference type="Gene3D" id="3.30.40.10">
    <property type="entry name" value="Zinc/RING finger domain, C3HC4 (zinc finger)"/>
    <property type="match status" value="1"/>
</dbReference>
<dbReference type="Proteomes" id="UP000799424">
    <property type="component" value="Unassembled WGS sequence"/>
</dbReference>
<dbReference type="PROSITE" id="PS50089">
    <property type="entry name" value="ZF_RING_2"/>
    <property type="match status" value="1"/>
</dbReference>
<name>A0A6A7AB65_9PLEO</name>
<dbReference type="UniPathway" id="UPA00143"/>
<dbReference type="Pfam" id="PF13639">
    <property type="entry name" value="zf-RING_2"/>
    <property type="match status" value="1"/>
</dbReference>
<evidence type="ECO:0000313" key="4">
    <source>
        <dbReference type="EMBL" id="KAF2830550.1"/>
    </source>
</evidence>
<organism evidence="4 5">
    <name type="scientific">Ophiobolus disseminans</name>
    <dbReference type="NCBI Taxonomy" id="1469910"/>
    <lineage>
        <taxon>Eukaryota</taxon>
        <taxon>Fungi</taxon>
        <taxon>Dikarya</taxon>
        <taxon>Ascomycota</taxon>
        <taxon>Pezizomycotina</taxon>
        <taxon>Dothideomycetes</taxon>
        <taxon>Pleosporomycetidae</taxon>
        <taxon>Pleosporales</taxon>
        <taxon>Pleosporineae</taxon>
        <taxon>Phaeosphaeriaceae</taxon>
        <taxon>Ophiobolus</taxon>
    </lineage>
</organism>
<accession>A0A6A7AB65</accession>
<dbReference type="GO" id="GO:0008270">
    <property type="term" value="F:zinc ion binding"/>
    <property type="evidence" value="ECO:0007669"/>
    <property type="project" value="UniProtKB-KW"/>
</dbReference>
<protein>
    <recommendedName>
        <fullName evidence="3">RING-type domain-containing protein</fullName>
    </recommendedName>
</protein>
<evidence type="ECO:0000259" key="3">
    <source>
        <dbReference type="PROSITE" id="PS50089"/>
    </source>
</evidence>
<dbReference type="EMBL" id="MU006219">
    <property type="protein sequence ID" value="KAF2830550.1"/>
    <property type="molecule type" value="Genomic_DNA"/>
</dbReference>
<proteinExistence type="predicted"/>
<feature type="region of interest" description="Disordered" evidence="2">
    <location>
        <begin position="221"/>
        <end position="264"/>
    </location>
</feature>
<keyword evidence="1" id="KW-0479">Metal-binding</keyword>
<dbReference type="AlphaFoldDB" id="A0A6A7AB65"/>
<keyword evidence="1" id="KW-0862">Zinc</keyword>
<evidence type="ECO:0000313" key="5">
    <source>
        <dbReference type="Proteomes" id="UP000799424"/>
    </source>
</evidence>
<dbReference type="GO" id="GO:0016567">
    <property type="term" value="P:protein ubiquitination"/>
    <property type="evidence" value="ECO:0007669"/>
    <property type="project" value="UniProtKB-UniPathway"/>
</dbReference>
<evidence type="ECO:0000256" key="1">
    <source>
        <dbReference type="PROSITE-ProRule" id="PRU00175"/>
    </source>
</evidence>
<feature type="compositionally biased region" description="Acidic residues" evidence="2">
    <location>
        <begin position="226"/>
        <end position="264"/>
    </location>
</feature>